<protein>
    <submittedName>
        <fullName evidence="1">Uncharacterized protein</fullName>
    </submittedName>
</protein>
<accession>A0A2U3Q885</accession>
<sequence>MHGRANFVSGTRLTLCRILIVQRLMRGESKRVTVRFRHNELDVRIFLTA</sequence>
<gene>
    <name evidence="1" type="ORF">BRAD3257_6745</name>
</gene>
<dbReference type="Proteomes" id="UP000246085">
    <property type="component" value="Chromosome BRAD3257"/>
</dbReference>
<dbReference type="AlphaFoldDB" id="A0A2U3Q885"/>
<dbReference type="EMBL" id="LS398110">
    <property type="protein sequence ID" value="SPP97634.1"/>
    <property type="molecule type" value="Genomic_DNA"/>
</dbReference>
<evidence type="ECO:0000313" key="2">
    <source>
        <dbReference type="Proteomes" id="UP000246085"/>
    </source>
</evidence>
<proteinExistence type="predicted"/>
<dbReference type="KEGG" id="bvz:BRAD3257_6745"/>
<reference evidence="1 2" key="1">
    <citation type="submission" date="2018-03" db="EMBL/GenBank/DDBJ databases">
        <authorList>
            <person name="Gully D."/>
        </authorList>
    </citation>
    <scope>NUCLEOTIDE SEQUENCE [LARGE SCALE GENOMIC DNA]</scope>
    <source>
        <strain evidence="1">ORS3257</strain>
    </source>
</reference>
<evidence type="ECO:0000313" key="1">
    <source>
        <dbReference type="EMBL" id="SPP97634.1"/>
    </source>
</evidence>
<name>A0A2U3Q885_9BRAD</name>
<organism evidence="1 2">
    <name type="scientific">Bradyrhizobium vignae</name>
    <dbReference type="NCBI Taxonomy" id="1549949"/>
    <lineage>
        <taxon>Bacteria</taxon>
        <taxon>Pseudomonadati</taxon>
        <taxon>Pseudomonadota</taxon>
        <taxon>Alphaproteobacteria</taxon>
        <taxon>Hyphomicrobiales</taxon>
        <taxon>Nitrobacteraceae</taxon>
        <taxon>Bradyrhizobium</taxon>
    </lineage>
</organism>